<keyword evidence="7" id="KW-1185">Reference proteome</keyword>
<evidence type="ECO:0000256" key="1">
    <source>
        <dbReference type="ARBA" id="ARBA00005964"/>
    </source>
</evidence>
<dbReference type="Gene3D" id="3.40.50.1820">
    <property type="entry name" value="alpha/beta hydrolase"/>
    <property type="match status" value="1"/>
</dbReference>
<reference evidence="6" key="1">
    <citation type="submission" date="2022-06" db="EMBL/GenBank/DDBJ databases">
        <title>Amycolatopsis iheyaensis sp. nov., a new species of the genus Amycolatopsis isolated from soil in Iheya island, Japan.</title>
        <authorList>
            <person name="Ngamcharungchit C."/>
            <person name="Kanto H."/>
            <person name="Take A."/>
            <person name="Intra B."/>
            <person name="Matsumoto A."/>
            <person name="Panbangred W."/>
            <person name="Inahashi Y."/>
        </authorList>
    </citation>
    <scope>NUCLEOTIDE SEQUENCE</scope>
    <source>
        <strain evidence="6">OK19-0408</strain>
    </source>
</reference>
<dbReference type="GO" id="GO:0016787">
    <property type="term" value="F:hydrolase activity"/>
    <property type="evidence" value="ECO:0007669"/>
    <property type="project" value="UniProtKB-KW"/>
</dbReference>
<protein>
    <recommendedName>
        <fullName evidence="3">Carboxylic ester hydrolase</fullName>
        <ecNumber evidence="3">3.1.1.-</ecNumber>
    </recommendedName>
</protein>
<dbReference type="Proteomes" id="UP001144096">
    <property type="component" value="Unassembled WGS sequence"/>
</dbReference>
<evidence type="ECO:0000256" key="2">
    <source>
        <dbReference type="ARBA" id="ARBA00022801"/>
    </source>
</evidence>
<dbReference type="Pfam" id="PF00135">
    <property type="entry name" value="COesterase"/>
    <property type="match status" value="1"/>
</dbReference>
<gene>
    <name evidence="6" type="ORF">M8542_19645</name>
</gene>
<dbReference type="EMBL" id="JAMXQV010000009">
    <property type="protein sequence ID" value="MCR6485045.1"/>
    <property type="molecule type" value="Genomic_DNA"/>
</dbReference>
<dbReference type="PANTHER" id="PTHR11559">
    <property type="entry name" value="CARBOXYLESTERASE"/>
    <property type="match status" value="1"/>
</dbReference>
<dbReference type="RefSeq" id="WP_257921660.1">
    <property type="nucleotide sequence ID" value="NZ_JAMXQV010000009.1"/>
</dbReference>
<dbReference type="PROSITE" id="PS00122">
    <property type="entry name" value="CARBOXYLESTERASE_B_1"/>
    <property type="match status" value="1"/>
</dbReference>
<dbReference type="AlphaFoldDB" id="A0A9X2NDT7"/>
<organism evidence="6 7">
    <name type="scientific">Amycolatopsis iheyensis</name>
    <dbReference type="NCBI Taxonomy" id="2945988"/>
    <lineage>
        <taxon>Bacteria</taxon>
        <taxon>Bacillati</taxon>
        <taxon>Actinomycetota</taxon>
        <taxon>Actinomycetes</taxon>
        <taxon>Pseudonocardiales</taxon>
        <taxon>Pseudonocardiaceae</taxon>
        <taxon>Amycolatopsis</taxon>
    </lineage>
</organism>
<evidence type="ECO:0000259" key="5">
    <source>
        <dbReference type="Pfam" id="PF00135"/>
    </source>
</evidence>
<evidence type="ECO:0000256" key="4">
    <source>
        <dbReference type="SAM" id="MobiDB-lite"/>
    </source>
</evidence>
<dbReference type="InterPro" id="IPR002018">
    <property type="entry name" value="CarbesteraseB"/>
</dbReference>
<comment type="caution">
    <text evidence="6">The sequence shown here is derived from an EMBL/GenBank/DDBJ whole genome shotgun (WGS) entry which is preliminary data.</text>
</comment>
<evidence type="ECO:0000313" key="7">
    <source>
        <dbReference type="Proteomes" id="UP001144096"/>
    </source>
</evidence>
<dbReference type="InterPro" id="IPR050309">
    <property type="entry name" value="Type-B_Carboxylest/Lipase"/>
</dbReference>
<dbReference type="InterPro" id="IPR019826">
    <property type="entry name" value="Carboxylesterase_B_AS"/>
</dbReference>
<evidence type="ECO:0000256" key="3">
    <source>
        <dbReference type="RuleBase" id="RU361235"/>
    </source>
</evidence>
<dbReference type="SUPFAM" id="SSF53474">
    <property type="entry name" value="alpha/beta-Hydrolases"/>
    <property type="match status" value="1"/>
</dbReference>
<comment type="similarity">
    <text evidence="1 3">Belongs to the type-B carboxylesterase/lipase family.</text>
</comment>
<feature type="domain" description="Carboxylesterase type B" evidence="5">
    <location>
        <begin position="7"/>
        <end position="464"/>
    </location>
</feature>
<feature type="compositionally biased region" description="Pro residues" evidence="4">
    <location>
        <begin position="36"/>
        <end position="48"/>
    </location>
</feature>
<evidence type="ECO:0000313" key="6">
    <source>
        <dbReference type="EMBL" id="MCR6485045.1"/>
    </source>
</evidence>
<dbReference type="InterPro" id="IPR029058">
    <property type="entry name" value="AB_hydrolase_fold"/>
</dbReference>
<keyword evidence="2 3" id="KW-0378">Hydrolase</keyword>
<proteinExistence type="inferred from homology"/>
<dbReference type="EC" id="3.1.1.-" evidence="3"/>
<sequence length="497" mass="52897">MTSVASARVRTEHGVVEGREVDGLHHFRNIPYAAPPFGPRRFRPPSPPAGWDGVRDATRPGPAAPQVAEENPLGAIYAATETGEDCLTVEVWTPDPGRVGLPVMVHLHGGGYIYGAGSLPGYSGRNFARDGVVHVGVNYRLGIDGFLYLGEGHDNLGLRDQSAALAWVQRNIAAFGGDPARVTIFGQSGGGVSVMNHLALPASRGTFAGAIAQSGCSMASVDADEAWRVTRQVARDLGVAPTVAGLSSVSLDRTAAASFKALKRYALGLVRGDRRALLLSPFRGVHGTEFLPANPVRTAGTAPGVPLLAGTVRNEAGPLIEGIASVAGPVAPLIRLGLRRTLGMDAATVRAYREGPRRVRGLAALVEAGWTDWGFRIPTIRLLEARPEPSWLYEFRWQREGIPPGSGSFHAIDLPFVRDDLETVLALGKPAVDAFGAAPPAELARRMHADFIRFATTGDPGWAPYDHRTRATMVYDTESRVVDDAAGAERAAWAGRR</sequence>
<accession>A0A9X2NDT7</accession>
<feature type="region of interest" description="Disordered" evidence="4">
    <location>
        <begin position="36"/>
        <end position="67"/>
    </location>
</feature>
<name>A0A9X2NDT7_9PSEU</name>